<dbReference type="Proteomes" id="UP000631114">
    <property type="component" value="Unassembled WGS sequence"/>
</dbReference>
<evidence type="ECO:0000313" key="3">
    <source>
        <dbReference type="EMBL" id="KAF9605432.1"/>
    </source>
</evidence>
<dbReference type="GO" id="GO:0047453">
    <property type="term" value="F:ATP-dependent NAD(P)H-hydrate dehydratase activity"/>
    <property type="evidence" value="ECO:0007669"/>
    <property type="project" value="TreeGrafter"/>
</dbReference>
<evidence type="ECO:0000256" key="1">
    <source>
        <dbReference type="ARBA" id="ARBA00022741"/>
    </source>
</evidence>
<keyword evidence="4" id="KW-1185">Reference proteome</keyword>
<dbReference type="GO" id="GO:0005524">
    <property type="term" value="F:ATP binding"/>
    <property type="evidence" value="ECO:0007669"/>
    <property type="project" value="UniProtKB-KW"/>
</dbReference>
<keyword evidence="2" id="KW-0067">ATP-binding</keyword>
<organism evidence="3 4">
    <name type="scientific">Coptis chinensis</name>
    <dbReference type="NCBI Taxonomy" id="261450"/>
    <lineage>
        <taxon>Eukaryota</taxon>
        <taxon>Viridiplantae</taxon>
        <taxon>Streptophyta</taxon>
        <taxon>Embryophyta</taxon>
        <taxon>Tracheophyta</taxon>
        <taxon>Spermatophyta</taxon>
        <taxon>Magnoliopsida</taxon>
        <taxon>Ranunculales</taxon>
        <taxon>Ranunculaceae</taxon>
        <taxon>Coptidoideae</taxon>
        <taxon>Coptis</taxon>
    </lineage>
</organism>
<dbReference type="EMBL" id="JADFTS010000005">
    <property type="protein sequence ID" value="KAF9605432.1"/>
    <property type="molecule type" value="Genomic_DNA"/>
</dbReference>
<protein>
    <submittedName>
        <fullName evidence="3">Uncharacterized protein</fullName>
    </submittedName>
</protein>
<comment type="caution">
    <text evidence="3">The sequence shown here is derived from an EMBL/GenBank/DDBJ whole genome shotgun (WGS) entry which is preliminary data.</text>
</comment>
<name>A0A835HW16_9MAGN</name>
<dbReference type="AlphaFoldDB" id="A0A835HW16"/>
<evidence type="ECO:0000256" key="2">
    <source>
        <dbReference type="ARBA" id="ARBA00022840"/>
    </source>
</evidence>
<dbReference type="GO" id="GO:0110051">
    <property type="term" value="P:metabolite repair"/>
    <property type="evidence" value="ECO:0007669"/>
    <property type="project" value="TreeGrafter"/>
</dbReference>
<sequence length="84" mass="8872">MTGCKFSELSSSFSVAVFSSWARQSTDVDSITSPSNPMVLGCIAASALLRNAASVAFENKKRATLTTDIIEHLGKSLDDICPAC</sequence>
<accession>A0A835HW16</accession>
<dbReference type="OrthoDB" id="1721320at2759"/>
<reference evidence="3 4" key="1">
    <citation type="submission" date="2020-10" db="EMBL/GenBank/DDBJ databases">
        <title>The Coptis chinensis genome and diversification of protoberbering-type alkaloids.</title>
        <authorList>
            <person name="Wang B."/>
            <person name="Shu S."/>
            <person name="Song C."/>
            <person name="Liu Y."/>
        </authorList>
    </citation>
    <scope>NUCLEOTIDE SEQUENCE [LARGE SCALE GENOMIC DNA]</scope>
    <source>
        <strain evidence="3">HL-2020</strain>
        <tissue evidence="3">Leaf</tissue>
    </source>
</reference>
<gene>
    <name evidence="3" type="ORF">IFM89_017171</name>
</gene>
<dbReference type="PANTHER" id="PTHR12592">
    <property type="entry name" value="ATP-DEPENDENT (S)-NAD(P)H-HYDRATE DEHYDRATASE FAMILY MEMBER"/>
    <property type="match status" value="1"/>
</dbReference>
<proteinExistence type="predicted"/>
<dbReference type="PANTHER" id="PTHR12592:SF0">
    <property type="entry name" value="ATP-DEPENDENT (S)-NAD(P)H-HYDRATE DEHYDRATASE"/>
    <property type="match status" value="1"/>
</dbReference>
<evidence type="ECO:0000313" key="4">
    <source>
        <dbReference type="Proteomes" id="UP000631114"/>
    </source>
</evidence>
<keyword evidence="1" id="KW-0547">Nucleotide-binding</keyword>